<dbReference type="PANTHER" id="PTHR12510:SF4">
    <property type="entry name" value="GAMMA-GLUTAMYLAMINECYCLOTRANSFERASE"/>
    <property type="match status" value="1"/>
</dbReference>
<dbReference type="SUPFAM" id="SSF110857">
    <property type="entry name" value="Gamma-glutamyl cyclotransferase-like"/>
    <property type="match status" value="1"/>
</dbReference>
<dbReference type="CDD" id="cd06661">
    <property type="entry name" value="GGCT_like"/>
    <property type="match status" value="1"/>
</dbReference>
<evidence type="ECO:0000313" key="6">
    <source>
        <dbReference type="EMBL" id="KAL3688708.1"/>
    </source>
</evidence>
<reference evidence="6 7" key="1">
    <citation type="submission" date="2024-09" db="EMBL/GenBank/DDBJ databases">
        <title>Chromosome-scale assembly of Riccia sorocarpa.</title>
        <authorList>
            <person name="Paukszto L."/>
        </authorList>
    </citation>
    <scope>NUCLEOTIDE SEQUENCE [LARGE SCALE GENOMIC DNA]</scope>
    <source>
        <strain evidence="6">LP-2024</strain>
        <tissue evidence="6">Aerial parts of the thallus</tissue>
    </source>
</reference>
<evidence type="ECO:0000256" key="4">
    <source>
        <dbReference type="RuleBase" id="RU367036"/>
    </source>
</evidence>
<accession>A0ABD3HBC5</accession>
<evidence type="ECO:0000256" key="2">
    <source>
        <dbReference type="ARBA" id="ARBA00008861"/>
    </source>
</evidence>
<dbReference type="AlphaFoldDB" id="A0ABD3HBC5"/>
<sequence>MSIVVSAASCHLSLSRCSAPSVTVRSSKKETHVPTATRKISVAETKTEELSVNAPQKAVDGKAGDAFPTVLAFVYGTLKRGFGNHWLMEEQMSKRHARLVGTAQTKLKYPLVCGPFQVPFLLSYPGEGEHVQGELYEIDNHCLERLDELEGVSKRHYERCPVSVTRIELDPSFKFSLQNGLNGFSATQGYSLMDTLVQPEEVKAEAYFAHEHYTPGMYRAPHLKAYTEKEAATYIRRIHRPQNRTFLEHVYHWIEEEEHKKKEVVINGVSSDEEQRKREVVCTGKPDSKGQAVVRVEYSEHAVQLWRGETLW</sequence>
<evidence type="ECO:0000313" key="7">
    <source>
        <dbReference type="Proteomes" id="UP001633002"/>
    </source>
</evidence>
<dbReference type="Gene3D" id="3.10.490.10">
    <property type="entry name" value="Gamma-glutamyl cyclotransferase-like"/>
    <property type="match status" value="1"/>
</dbReference>
<evidence type="ECO:0000259" key="5">
    <source>
        <dbReference type="Pfam" id="PF06094"/>
    </source>
</evidence>
<comment type="caution">
    <text evidence="6">The sequence shown here is derived from an EMBL/GenBank/DDBJ whole genome shotgun (WGS) entry which is preliminary data.</text>
</comment>
<evidence type="ECO:0000256" key="3">
    <source>
        <dbReference type="PIRSR" id="PIRSR639126-1"/>
    </source>
</evidence>
<dbReference type="InterPro" id="IPR009288">
    <property type="entry name" value="AIG2-like_dom"/>
</dbReference>
<feature type="domain" description="Gamma-glutamylcyclotransferase AIG2-like" evidence="5">
    <location>
        <begin position="73"/>
        <end position="164"/>
    </location>
</feature>
<dbReference type="InterPro" id="IPR013024">
    <property type="entry name" value="GGCT-like"/>
</dbReference>
<protein>
    <recommendedName>
        <fullName evidence="4">Gamma-glutamylcyclotransferase family protein</fullName>
    </recommendedName>
</protein>
<gene>
    <name evidence="6" type="ORF">R1sor_015017</name>
</gene>
<evidence type="ECO:0000256" key="1">
    <source>
        <dbReference type="ARBA" id="ARBA00002782"/>
    </source>
</evidence>
<proteinExistence type="inferred from homology"/>
<dbReference type="EMBL" id="JBJQOH010000004">
    <property type="protein sequence ID" value="KAL3688708.1"/>
    <property type="molecule type" value="Genomic_DNA"/>
</dbReference>
<dbReference type="PANTHER" id="PTHR12510">
    <property type="entry name" value="TROPONIN C-AKIN-1 PROTEIN"/>
    <property type="match status" value="1"/>
</dbReference>
<keyword evidence="7" id="KW-1185">Reference proteome</keyword>
<dbReference type="InterPro" id="IPR036568">
    <property type="entry name" value="GGCT-like_sf"/>
</dbReference>
<feature type="active site" description="Proton acceptor" evidence="3">
    <location>
        <position position="150"/>
    </location>
</feature>
<comment type="similarity">
    <text evidence="2 4">Belongs to the gamma-glutamylcyclotransferase family.</text>
</comment>
<dbReference type="Proteomes" id="UP001633002">
    <property type="component" value="Unassembled WGS sequence"/>
</dbReference>
<name>A0ABD3HBC5_9MARC</name>
<comment type="function">
    <text evidence="1">Putative gamma-glutamylcyclotransferase.</text>
</comment>
<organism evidence="6 7">
    <name type="scientific">Riccia sorocarpa</name>
    <dbReference type="NCBI Taxonomy" id="122646"/>
    <lineage>
        <taxon>Eukaryota</taxon>
        <taxon>Viridiplantae</taxon>
        <taxon>Streptophyta</taxon>
        <taxon>Embryophyta</taxon>
        <taxon>Marchantiophyta</taxon>
        <taxon>Marchantiopsida</taxon>
        <taxon>Marchantiidae</taxon>
        <taxon>Marchantiales</taxon>
        <taxon>Ricciaceae</taxon>
        <taxon>Riccia</taxon>
    </lineage>
</organism>
<dbReference type="InterPro" id="IPR039126">
    <property type="entry name" value="GGACT"/>
</dbReference>
<dbReference type="Pfam" id="PF06094">
    <property type="entry name" value="GGACT"/>
    <property type="match status" value="1"/>
</dbReference>